<reference evidence="1 2" key="1">
    <citation type="submission" date="2020-06" db="EMBL/GenBank/DDBJ databases">
        <authorList>
            <person name="Li R."/>
            <person name="Bekaert M."/>
        </authorList>
    </citation>
    <scope>NUCLEOTIDE SEQUENCE [LARGE SCALE GENOMIC DNA]</scope>
    <source>
        <strain evidence="2">wild</strain>
    </source>
</reference>
<protein>
    <recommendedName>
        <fullName evidence="3">Reverse transcriptase zinc-binding domain-containing protein</fullName>
    </recommendedName>
</protein>
<dbReference type="EMBL" id="CACVKT020007774">
    <property type="protein sequence ID" value="CAC5410587.1"/>
    <property type="molecule type" value="Genomic_DNA"/>
</dbReference>
<dbReference type="OrthoDB" id="6100900at2759"/>
<sequence>MSSLKFRNLNFGIAETAHPVLHSVGQNLIEIRKATTKVRMLTGTYMLQADKHKFSQYTIDPICLLCHSEIEDILHVLTRCPVLGNERKEYFTPIKQFVTENSPSGTWKLLFNNKLAVTQLILDCTTYTEQLGFKEDSSLQLETLTRHFCFKLHYHRLSLLKKLDF</sequence>
<evidence type="ECO:0000313" key="2">
    <source>
        <dbReference type="Proteomes" id="UP000507470"/>
    </source>
</evidence>
<name>A0A6J8DS91_MYTCO</name>
<organism evidence="1 2">
    <name type="scientific">Mytilus coruscus</name>
    <name type="common">Sea mussel</name>
    <dbReference type="NCBI Taxonomy" id="42192"/>
    <lineage>
        <taxon>Eukaryota</taxon>
        <taxon>Metazoa</taxon>
        <taxon>Spiralia</taxon>
        <taxon>Lophotrochozoa</taxon>
        <taxon>Mollusca</taxon>
        <taxon>Bivalvia</taxon>
        <taxon>Autobranchia</taxon>
        <taxon>Pteriomorphia</taxon>
        <taxon>Mytilida</taxon>
        <taxon>Mytiloidea</taxon>
        <taxon>Mytilidae</taxon>
        <taxon>Mytilinae</taxon>
        <taxon>Mytilus</taxon>
    </lineage>
</organism>
<gene>
    <name evidence="1" type="ORF">MCOR_43762</name>
</gene>
<accession>A0A6J8DS91</accession>
<evidence type="ECO:0008006" key="3">
    <source>
        <dbReference type="Google" id="ProtNLM"/>
    </source>
</evidence>
<proteinExistence type="predicted"/>
<dbReference type="Proteomes" id="UP000507470">
    <property type="component" value="Unassembled WGS sequence"/>
</dbReference>
<evidence type="ECO:0000313" key="1">
    <source>
        <dbReference type="EMBL" id="CAC5410587.1"/>
    </source>
</evidence>
<dbReference type="AlphaFoldDB" id="A0A6J8DS91"/>
<keyword evidence="2" id="KW-1185">Reference proteome</keyword>